<reference evidence="2 3" key="1">
    <citation type="journal article" date="2024" name="Commun. Biol.">
        <title>Comparative genomic analysis of thermophilic fungi reveals convergent evolutionary adaptations and gene losses.</title>
        <authorList>
            <person name="Steindorff A.S."/>
            <person name="Aguilar-Pontes M.V."/>
            <person name="Robinson A.J."/>
            <person name="Andreopoulos B."/>
            <person name="LaButti K."/>
            <person name="Kuo A."/>
            <person name="Mondo S."/>
            <person name="Riley R."/>
            <person name="Otillar R."/>
            <person name="Haridas S."/>
            <person name="Lipzen A."/>
            <person name="Grimwood J."/>
            <person name="Schmutz J."/>
            <person name="Clum A."/>
            <person name="Reid I.D."/>
            <person name="Moisan M.C."/>
            <person name="Butler G."/>
            <person name="Nguyen T.T.M."/>
            <person name="Dewar K."/>
            <person name="Conant G."/>
            <person name="Drula E."/>
            <person name="Henrissat B."/>
            <person name="Hansel C."/>
            <person name="Singer S."/>
            <person name="Hutchinson M.I."/>
            <person name="de Vries R.P."/>
            <person name="Natvig D.O."/>
            <person name="Powell A.J."/>
            <person name="Tsang A."/>
            <person name="Grigoriev I.V."/>
        </authorList>
    </citation>
    <scope>NUCLEOTIDE SEQUENCE [LARGE SCALE GENOMIC DNA]</scope>
    <source>
        <strain evidence="2 3">ATCC 24622</strain>
    </source>
</reference>
<feature type="compositionally biased region" description="Basic and acidic residues" evidence="1">
    <location>
        <begin position="39"/>
        <end position="56"/>
    </location>
</feature>
<accession>A0ABR3WJH7</accession>
<evidence type="ECO:0000256" key="1">
    <source>
        <dbReference type="SAM" id="MobiDB-lite"/>
    </source>
</evidence>
<proteinExistence type="predicted"/>
<dbReference type="EMBL" id="JAZHXJ010000372">
    <property type="protein sequence ID" value="KAL1862966.1"/>
    <property type="molecule type" value="Genomic_DNA"/>
</dbReference>
<name>A0ABR3WJH7_9PEZI</name>
<organism evidence="2 3">
    <name type="scientific">Phialemonium thermophilum</name>
    <dbReference type="NCBI Taxonomy" id="223376"/>
    <lineage>
        <taxon>Eukaryota</taxon>
        <taxon>Fungi</taxon>
        <taxon>Dikarya</taxon>
        <taxon>Ascomycota</taxon>
        <taxon>Pezizomycotina</taxon>
        <taxon>Sordariomycetes</taxon>
        <taxon>Sordariomycetidae</taxon>
        <taxon>Cephalothecales</taxon>
        <taxon>Cephalothecaceae</taxon>
        <taxon>Phialemonium</taxon>
    </lineage>
</organism>
<evidence type="ECO:0000313" key="2">
    <source>
        <dbReference type="EMBL" id="KAL1862966.1"/>
    </source>
</evidence>
<feature type="region of interest" description="Disordered" evidence="1">
    <location>
        <begin position="24"/>
        <end position="190"/>
    </location>
</feature>
<comment type="caution">
    <text evidence="2">The sequence shown here is derived from an EMBL/GenBank/DDBJ whole genome shotgun (WGS) entry which is preliminary data.</text>
</comment>
<protein>
    <submittedName>
        <fullName evidence="2">Uncharacterized protein</fullName>
    </submittedName>
</protein>
<dbReference type="Proteomes" id="UP001586593">
    <property type="component" value="Unassembled WGS sequence"/>
</dbReference>
<feature type="compositionally biased region" description="Basic and acidic residues" evidence="1">
    <location>
        <begin position="64"/>
        <end position="99"/>
    </location>
</feature>
<evidence type="ECO:0000313" key="3">
    <source>
        <dbReference type="Proteomes" id="UP001586593"/>
    </source>
</evidence>
<gene>
    <name evidence="2" type="ORF">VTK73DRAFT_6577</name>
</gene>
<sequence length="190" mass="20667">MAPSKNELESIAYQAEQDLNTYQAKTGNARGNDIGEAGVDTRTEKKFPGSEVRYHPDMSTNAGYDRRIPPEEGGDVDDRGRQTRGRHFEGPGGPEDKIAQRQQNYGGYNDRDVEPGNVEFEGQGPRRDDPLSQGAEAARANVGSNPPGPGGSKFRGADYYTPEDVPDSVAAEGYIPPESVTQSSREAEQY</sequence>
<keyword evidence="3" id="KW-1185">Reference proteome</keyword>